<organism evidence="9 10">
    <name type="scientific">Rhodofomes roseus</name>
    <dbReference type="NCBI Taxonomy" id="34475"/>
    <lineage>
        <taxon>Eukaryota</taxon>
        <taxon>Fungi</taxon>
        <taxon>Dikarya</taxon>
        <taxon>Basidiomycota</taxon>
        <taxon>Agaricomycotina</taxon>
        <taxon>Agaricomycetes</taxon>
        <taxon>Polyporales</taxon>
        <taxon>Rhodofomes</taxon>
    </lineage>
</organism>
<dbReference type="InterPro" id="IPR032675">
    <property type="entry name" value="LRR_dom_sf"/>
</dbReference>
<feature type="transmembrane region" description="Helical" evidence="7">
    <location>
        <begin position="256"/>
        <end position="274"/>
    </location>
</feature>
<feature type="region of interest" description="Disordered" evidence="6">
    <location>
        <begin position="538"/>
        <end position="601"/>
    </location>
</feature>
<feature type="transmembrane region" description="Helical" evidence="7">
    <location>
        <begin position="194"/>
        <end position="213"/>
    </location>
</feature>
<feature type="transmembrane region" description="Helical" evidence="7">
    <location>
        <begin position="168"/>
        <end position="187"/>
    </location>
</feature>
<comment type="subcellular location">
    <subcellularLocation>
        <location evidence="1">Membrane</location>
        <topology evidence="1">Multi-pass membrane protein</topology>
    </subcellularLocation>
</comment>
<evidence type="ECO:0000256" key="7">
    <source>
        <dbReference type="SAM" id="Phobius"/>
    </source>
</evidence>
<dbReference type="Gene3D" id="1.20.1730.10">
    <property type="entry name" value="Sodium/glucose cotransporter"/>
    <property type="match status" value="1"/>
</dbReference>
<evidence type="ECO:0000256" key="5">
    <source>
        <dbReference type="ARBA" id="ARBA00023136"/>
    </source>
</evidence>
<dbReference type="Pfam" id="PF12937">
    <property type="entry name" value="F-box-like"/>
    <property type="match status" value="2"/>
</dbReference>
<dbReference type="NCBIfam" id="TIGR00813">
    <property type="entry name" value="sss"/>
    <property type="match status" value="1"/>
</dbReference>
<reference evidence="9 10" key="1">
    <citation type="submission" date="2019-01" db="EMBL/GenBank/DDBJ databases">
        <title>Genome sequencing of the rare red list fungi Fomitopsis rosea.</title>
        <authorList>
            <person name="Buettner E."/>
            <person name="Kellner H."/>
        </authorList>
    </citation>
    <scope>NUCLEOTIDE SEQUENCE [LARGE SCALE GENOMIC DNA]</scope>
    <source>
        <strain evidence="9 10">DSM 105464</strain>
    </source>
</reference>
<evidence type="ECO:0000256" key="4">
    <source>
        <dbReference type="ARBA" id="ARBA00022989"/>
    </source>
</evidence>
<dbReference type="Gene3D" id="1.20.1280.50">
    <property type="match status" value="1"/>
</dbReference>
<comment type="similarity">
    <text evidence="2">Belongs to the sodium:solute symporter (SSF) (TC 2.A.21) family.</text>
</comment>
<evidence type="ECO:0000256" key="2">
    <source>
        <dbReference type="ARBA" id="ARBA00006434"/>
    </source>
</evidence>
<dbReference type="InterPro" id="IPR038377">
    <property type="entry name" value="Na/Glc_symporter_sf"/>
</dbReference>
<feature type="domain" description="F-box" evidence="8">
    <location>
        <begin position="765"/>
        <end position="818"/>
    </location>
</feature>
<dbReference type="InterPro" id="IPR001810">
    <property type="entry name" value="F-box_dom"/>
</dbReference>
<feature type="transmembrane region" description="Helical" evidence="7">
    <location>
        <begin position="94"/>
        <end position="113"/>
    </location>
</feature>
<feature type="compositionally biased region" description="Acidic residues" evidence="6">
    <location>
        <begin position="1554"/>
        <end position="1596"/>
    </location>
</feature>
<dbReference type="STRING" id="34475.A0A4Y9YE26"/>
<name>A0A4Y9YE26_9APHY</name>
<sequence length="1596" mass="178063">MSSTEGAQVLSQGVGYGVVLGIGFVFAILMMGLSTLQNRYTTFKTGTSEEFNTASRSVKPGLIASGIVSAWTWAATLLQSSTVTYEYGLCGGYYYAAGATLQIFLMAVLAVRVKMIAPYCHTYLEIVQARYGNTPHFIFVTYGLVTNLIVSSMLLLGGSAVVNAFTGMNIYAANFLIPIGVMVYVILGGLRATFLCDYSHTLILMIIILYFYFYTYTEAELIGGFEGMYQKLQQAAIERPVSGNAGGSYMTLKSNYGLVFMIIQIFGGLGTVMLDQGYWQRAIASKAKTAVRAYLLGGVAWFAVPLTFSSVMGLAAVALANNPAFPYHGGLSSGEIDAGLAAPAGVVALLGKGGAVAMLILLFMAVTSAASSEMIATSSILTFDLYQIHFKPDASPEALIRVSHIMVGVWAIVMSCVACLWNGIGVSLNWLFLFSGTLYTSAVGPIVMSVLWRKQTRLAVICGALGGTCIGVICWLVVAKVYYGALTVETTGNMYPNLAGNMGSCCSGALISIIVTLIKPDNDFDWSETKKINPRGRAIDEQLKQGLNPTKDGLSKDNANSDTATAAGSEKGEKSDAMIRTNSVDDDNEDQSLTVPEERRPEDYETLKKSLRAATWASIIMSFIIVFLIPIPMFLSHYVFSVAFFKAWVIICVIWLFVAAFITSVLPLYESRQAMMDISRGVVRDAFGGGLRKKEVVTDSTKHACWRPSMPEYDSVRDDILLMLPEDDRAQLQGCANHQVRDWITARYLAVQRYSSILQTVLNATLAVNSLPNEIFVDILGLASPEQDYRNTWITKATGVCRFWRDTIINTPLLWTTIDLTAKTHFVELCLARANGADISIRLPGPFGVYSKRNVNVDFPEIAPLLIPWSSRIKRIDLYIDEASSNDVPTNSLWQLMDVPLPALTSLALDSNRLQWAPSPLPNLRHLSLSTVTPDWTRLPLSQLTSLTLSELPFVEHAPFASVLSVLEACRSLEFFRFEGFKVNLQAPYPSRTLSLPRIRHVYLRGMPLSTAILLAQLSLSQDARLWLEPYHYYEETTRVLDVILPKDTKNLPTVGKAQHLMVLIYADAPDEPPELIVYADVDRTDFWTSKPWRSWSYELPWDFPIGGPFEVVPSFFVRHTVHSWHGNAQWNGLRFIMQELGDFFTATVETLVLRGITSLVDVQTWARTMAAFPNLKELEIIGQDCDMHNFPAALEPTSSGIPCAQLRDVVLLYRPRKRSGSLRMLQGLRTALQMRLEVKGGSRLRSLSLLLVTERNDRVFPPAFVMEQLPAVFRETLDGLKSVVESFVFRPNTGEGDVQGEEGHERSIEEQSAMPGFDSLRDDVLLVLLEHDRAQLQGHTTQQARAWLAAKTRDVQRYLSDLQTAYNSTVTVNALPNEIFVEILRLASASDHRNAWTAKSMGVCRYWRDVIEDTPILWTTIDLSARLHFLELCLMRSNGVGLSIYLPKAARMRRRARKQARIDFSTVAPLLVAHYPRMMSIDLHIDEKNSMQSELLWWLLDAPLPALVSLALVNDGSLRWMPKPFPGSMVFRWIACHDDERKYDYNGEHNLDNDCDVEEEDEEEEDEEEEDEEEEDEEEEDEEEEDEDEEDEDEE</sequence>
<feature type="transmembrane region" description="Helical" evidence="7">
    <location>
        <begin position="57"/>
        <end position="74"/>
    </location>
</feature>
<evidence type="ECO:0000259" key="8">
    <source>
        <dbReference type="PROSITE" id="PS50181"/>
    </source>
</evidence>
<dbReference type="GO" id="GO:0015204">
    <property type="term" value="F:urea transmembrane transporter activity"/>
    <property type="evidence" value="ECO:0007669"/>
    <property type="project" value="InterPro"/>
</dbReference>
<dbReference type="Proteomes" id="UP000298390">
    <property type="component" value="Unassembled WGS sequence"/>
</dbReference>
<feature type="transmembrane region" description="Helical" evidence="7">
    <location>
        <begin position="134"/>
        <end position="156"/>
    </location>
</feature>
<proteinExistence type="inferred from homology"/>
<feature type="transmembrane region" description="Helical" evidence="7">
    <location>
        <begin position="647"/>
        <end position="669"/>
    </location>
</feature>
<feature type="domain" description="F-box" evidence="8">
    <location>
        <begin position="1370"/>
        <end position="1422"/>
    </location>
</feature>
<dbReference type="InterPro" id="IPR031155">
    <property type="entry name" value="DUR"/>
</dbReference>
<evidence type="ECO:0000256" key="6">
    <source>
        <dbReference type="SAM" id="MobiDB-lite"/>
    </source>
</evidence>
<dbReference type="PROSITE" id="PS50181">
    <property type="entry name" value="FBOX"/>
    <property type="match status" value="2"/>
</dbReference>
<feature type="transmembrane region" description="Helical" evidence="7">
    <location>
        <begin position="430"/>
        <end position="451"/>
    </location>
</feature>
<feature type="transmembrane region" description="Helical" evidence="7">
    <location>
        <begin position="613"/>
        <end position="635"/>
    </location>
</feature>
<feature type="transmembrane region" description="Helical" evidence="7">
    <location>
        <begin position="498"/>
        <end position="518"/>
    </location>
</feature>
<dbReference type="PANTHER" id="PTHR46154">
    <property type="match status" value="1"/>
</dbReference>
<feature type="region of interest" description="Disordered" evidence="6">
    <location>
        <begin position="1547"/>
        <end position="1596"/>
    </location>
</feature>
<evidence type="ECO:0000313" key="10">
    <source>
        <dbReference type="Proteomes" id="UP000298390"/>
    </source>
</evidence>
<feature type="transmembrane region" description="Helical" evidence="7">
    <location>
        <begin position="340"/>
        <end position="366"/>
    </location>
</feature>
<feature type="transmembrane region" description="Helical" evidence="7">
    <location>
        <begin position="14"/>
        <end position="36"/>
    </location>
</feature>
<feature type="transmembrane region" description="Helical" evidence="7">
    <location>
        <begin position="294"/>
        <end position="320"/>
    </location>
</feature>
<evidence type="ECO:0000256" key="3">
    <source>
        <dbReference type="ARBA" id="ARBA00022692"/>
    </source>
</evidence>
<dbReference type="CDD" id="cd11476">
    <property type="entry name" value="SLC5sbd_DUR3"/>
    <property type="match status" value="1"/>
</dbReference>
<feature type="transmembrane region" description="Helical" evidence="7">
    <location>
        <begin position="405"/>
        <end position="424"/>
    </location>
</feature>
<dbReference type="SUPFAM" id="SSF52047">
    <property type="entry name" value="RNI-like"/>
    <property type="match status" value="1"/>
</dbReference>
<protein>
    <recommendedName>
        <fullName evidence="8">F-box domain-containing protein</fullName>
    </recommendedName>
</protein>
<gene>
    <name evidence="9" type="ORF">EVJ58_g5339</name>
</gene>
<keyword evidence="4 7" id="KW-1133">Transmembrane helix</keyword>
<dbReference type="Pfam" id="PF00474">
    <property type="entry name" value="SSF"/>
    <property type="match status" value="1"/>
</dbReference>
<comment type="caution">
    <text evidence="9">The sequence shown here is derived from an EMBL/GenBank/DDBJ whole genome shotgun (WGS) entry which is preliminary data.</text>
</comment>
<dbReference type="GO" id="GO:0005886">
    <property type="term" value="C:plasma membrane"/>
    <property type="evidence" value="ECO:0007669"/>
    <property type="project" value="TreeGrafter"/>
</dbReference>
<evidence type="ECO:0000256" key="1">
    <source>
        <dbReference type="ARBA" id="ARBA00004141"/>
    </source>
</evidence>
<dbReference type="EMBL" id="SEKV01000270">
    <property type="protein sequence ID" value="TFY60128.1"/>
    <property type="molecule type" value="Genomic_DNA"/>
</dbReference>
<accession>A0A4Y9YE26</accession>
<evidence type="ECO:0000313" key="9">
    <source>
        <dbReference type="EMBL" id="TFY60128.1"/>
    </source>
</evidence>
<dbReference type="PANTHER" id="PTHR46154:SF2">
    <property type="entry name" value="SOLUTE SYMPORTER FAMILY TRANSPORTER (AFU_ORTHOLOGUE AFUA_6G03200)"/>
    <property type="match status" value="1"/>
</dbReference>
<dbReference type="Gene3D" id="3.80.10.10">
    <property type="entry name" value="Ribonuclease Inhibitor"/>
    <property type="match status" value="1"/>
</dbReference>
<dbReference type="PROSITE" id="PS50283">
    <property type="entry name" value="NA_SOLUT_SYMP_3"/>
    <property type="match status" value="1"/>
</dbReference>
<keyword evidence="5 7" id="KW-0472">Membrane</keyword>
<dbReference type="SUPFAM" id="SSF81383">
    <property type="entry name" value="F-box domain"/>
    <property type="match status" value="1"/>
</dbReference>
<feature type="compositionally biased region" description="Polar residues" evidence="6">
    <location>
        <begin position="557"/>
        <end position="566"/>
    </location>
</feature>
<feature type="transmembrane region" description="Helical" evidence="7">
    <location>
        <begin position="458"/>
        <end position="478"/>
    </location>
</feature>
<dbReference type="InterPro" id="IPR036047">
    <property type="entry name" value="F-box-like_dom_sf"/>
</dbReference>
<keyword evidence="3 7" id="KW-0812">Transmembrane</keyword>
<dbReference type="InterPro" id="IPR001734">
    <property type="entry name" value="Na/solute_symporter"/>
</dbReference>